<dbReference type="eggNOG" id="ENOG503012D">
    <property type="taxonomic scope" value="Bacteria"/>
</dbReference>
<evidence type="ECO:0000313" key="2">
    <source>
        <dbReference type="Proteomes" id="UP000009319"/>
    </source>
</evidence>
<dbReference type="STRING" id="1211777.BN77_0765"/>
<organism evidence="1 2">
    <name type="scientific">Rhizobium mesoamericanum STM3625</name>
    <dbReference type="NCBI Taxonomy" id="1211777"/>
    <lineage>
        <taxon>Bacteria</taxon>
        <taxon>Pseudomonadati</taxon>
        <taxon>Pseudomonadota</taxon>
        <taxon>Alphaproteobacteria</taxon>
        <taxon>Hyphomicrobiales</taxon>
        <taxon>Rhizobiaceae</taxon>
        <taxon>Rhizobium/Agrobacterium group</taxon>
        <taxon>Rhizobium</taxon>
    </lineage>
</organism>
<evidence type="ECO:0000313" key="1">
    <source>
        <dbReference type="EMBL" id="CCM77799.1"/>
    </source>
</evidence>
<keyword evidence="2" id="KW-1185">Reference proteome</keyword>
<reference evidence="1 2" key="1">
    <citation type="journal article" date="2013" name="Genome Announc.">
        <title>Draft Genome Sequence of Rhizobium mesoamericanum STM3625, a Nitrogen-Fixing Symbiont of Mimosa pudica Isolated in French Guiana (South America).</title>
        <authorList>
            <person name="Moulin L."/>
            <person name="Mornico D."/>
            <person name="Melkonian R."/>
            <person name="Klonowska A."/>
        </authorList>
    </citation>
    <scope>NUCLEOTIDE SEQUENCE [LARGE SCALE GENOMIC DNA]</scope>
    <source>
        <strain evidence="1 2">STM3625</strain>
    </source>
</reference>
<dbReference type="Proteomes" id="UP000009319">
    <property type="component" value="Unassembled WGS sequence"/>
</dbReference>
<proteinExistence type="predicted"/>
<accession>K0Q4G1</accession>
<sequence length="84" mass="9195">MMAANELGLDLGLEYHDVVADLILGAAKRRQLSSQSAALRLPEGDRILAIAAIQFGRAPFNVTGARSDREKHDFACRHCLQSFV</sequence>
<name>K0Q4G1_9HYPH</name>
<comment type="caution">
    <text evidence="1">The sequence shown here is derived from an EMBL/GenBank/DDBJ whole genome shotgun (WGS) entry which is preliminary data.</text>
</comment>
<gene>
    <name evidence="1" type="ORF">BN77_0765</name>
</gene>
<dbReference type="HOGENOM" id="CLU_2525253_0_0_5"/>
<protein>
    <submittedName>
        <fullName evidence="1">Uncharacterized protein</fullName>
    </submittedName>
</protein>
<dbReference type="AlphaFoldDB" id="K0Q4G1"/>
<dbReference type="EMBL" id="CANI01000032">
    <property type="protein sequence ID" value="CCM77799.1"/>
    <property type="molecule type" value="Genomic_DNA"/>
</dbReference>